<dbReference type="InterPro" id="IPR040358">
    <property type="entry name" value="At4g22758-like"/>
</dbReference>
<dbReference type="AlphaFoldDB" id="A0A5N5ND83"/>
<gene>
    <name evidence="3" type="ORF">DKX38_004465</name>
</gene>
<evidence type="ECO:0000259" key="2">
    <source>
        <dbReference type="Pfam" id="PF23156"/>
    </source>
</evidence>
<dbReference type="PANTHER" id="PTHR33270">
    <property type="entry name" value="BNAC05G50380D PROTEIN"/>
    <property type="match status" value="1"/>
</dbReference>
<organism evidence="3 4">
    <name type="scientific">Salix brachista</name>
    <dbReference type="NCBI Taxonomy" id="2182728"/>
    <lineage>
        <taxon>Eukaryota</taxon>
        <taxon>Viridiplantae</taxon>
        <taxon>Streptophyta</taxon>
        <taxon>Embryophyta</taxon>
        <taxon>Tracheophyta</taxon>
        <taxon>Spermatophyta</taxon>
        <taxon>Magnoliopsida</taxon>
        <taxon>eudicotyledons</taxon>
        <taxon>Gunneridae</taxon>
        <taxon>Pentapetalae</taxon>
        <taxon>rosids</taxon>
        <taxon>fabids</taxon>
        <taxon>Malpighiales</taxon>
        <taxon>Salicaceae</taxon>
        <taxon>Saliceae</taxon>
        <taxon>Salix</taxon>
    </lineage>
</organism>
<accession>A0A5N5ND83</accession>
<keyword evidence="4" id="KW-1185">Reference proteome</keyword>
<sequence>MPENHVRRRFPAKGGRKTRPPHPSPSPSTRTPSQRRSVKPSKSIKIFKRSSSEPMMAWGGGTEDSIDQQKQRSSFLFYKSDGGSGVLFRPHTCTDVFASSPSLIMPANFSPRSSYDQGYKKDAKVVVNVTVEGSPGPVRTMVKLGSRVDDTIKLVVDKYSVEGRTPKLDKDAALTYELHHSYFSLQSLDKSELIGDVGSRSFYLRRSNSNRSCDGGANSPPTPIQGPPFLLLEFLACEWGKIVKRTRKLWQISRCTSPSLDGVFGFVIAVKITLLRSFTEVKTRKWKMMSIKTS</sequence>
<feature type="domain" description="DUF7054" evidence="2">
    <location>
        <begin position="121"/>
        <end position="205"/>
    </location>
</feature>
<dbReference type="EMBL" id="VDCV01000003">
    <property type="protein sequence ID" value="KAB5564411.1"/>
    <property type="molecule type" value="Genomic_DNA"/>
</dbReference>
<feature type="region of interest" description="Disordered" evidence="1">
    <location>
        <begin position="1"/>
        <end position="44"/>
    </location>
</feature>
<dbReference type="Pfam" id="PF23156">
    <property type="entry name" value="DUF7054"/>
    <property type="match status" value="1"/>
</dbReference>
<proteinExistence type="predicted"/>
<name>A0A5N5ND83_9ROSI</name>
<dbReference type="Proteomes" id="UP000326939">
    <property type="component" value="Chromosome 3"/>
</dbReference>
<evidence type="ECO:0000313" key="3">
    <source>
        <dbReference type="EMBL" id="KAB5564411.1"/>
    </source>
</evidence>
<evidence type="ECO:0000313" key="4">
    <source>
        <dbReference type="Proteomes" id="UP000326939"/>
    </source>
</evidence>
<dbReference type="InterPro" id="IPR055482">
    <property type="entry name" value="DUF7054"/>
</dbReference>
<reference evidence="4" key="1">
    <citation type="journal article" date="2019" name="Gigascience">
        <title>De novo genome assembly of the endangered Acer yangbiense, a plant species with extremely small populations endemic to Yunnan Province, China.</title>
        <authorList>
            <person name="Yang J."/>
            <person name="Wariss H.M."/>
            <person name="Tao L."/>
            <person name="Zhang R."/>
            <person name="Yun Q."/>
            <person name="Hollingsworth P."/>
            <person name="Dao Z."/>
            <person name="Luo G."/>
            <person name="Guo H."/>
            <person name="Ma Y."/>
            <person name="Sun W."/>
        </authorList>
    </citation>
    <scope>NUCLEOTIDE SEQUENCE [LARGE SCALE GENOMIC DNA]</scope>
    <source>
        <strain evidence="4">cv. br00</strain>
    </source>
</reference>
<feature type="compositionally biased region" description="Low complexity" evidence="1">
    <location>
        <begin position="27"/>
        <end position="44"/>
    </location>
</feature>
<feature type="compositionally biased region" description="Basic residues" evidence="1">
    <location>
        <begin position="1"/>
        <end position="20"/>
    </location>
</feature>
<evidence type="ECO:0000256" key="1">
    <source>
        <dbReference type="SAM" id="MobiDB-lite"/>
    </source>
</evidence>
<comment type="caution">
    <text evidence="3">The sequence shown here is derived from an EMBL/GenBank/DDBJ whole genome shotgun (WGS) entry which is preliminary data.</text>
</comment>
<dbReference type="PANTHER" id="PTHR33270:SF6">
    <property type="entry name" value="OS02G0448600 PROTEIN"/>
    <property type="match status" value="1"/>
</dbReference>
<protein>
    <recommendedName>
        <fullName evidence="2">DUF7054 domain-containing protein</fullName>
    </recommendedName>
</protein>